<dbReference type="Proteomes" id="UP000027222">
    <property type="component" value="Unassembled WGS sequence"/>
</dbReference>
<dbReference type="EMBL" id="KL142374">
    <property type="protein sequence ID" value="KDR78582.1"/>
    <property type="molecule type" value="Genomic_DNA"/>
</dbReference>
<sequence length="213" mass="24058">MADKPGNLTALENQYEPLLIFIPDKDRGNLWPQLDWTVRKVFLVSTGASYGHWRILLQHDDESHGPGRRTFFNMKNAQKGIKTPYGQLHIGGGPLPDTHPMYELPISDHHNTVLDYINAILYPSADATDGVHAEKPMCWFKFTNHSSGTRGCRHWIEAAARVLHRAGLLKPDVDISAIIKEKGMAIEERPAIAGEFLTRRPTDQECKEPELKD</sequence>
<gene>
    <name evidence="1" type="ORF">GALMADRAFT_209033</name>
</gene>
<protein>
    <submittedName>
        <fullName evidence="1">Uncharacterized protein</fullName>
    </submittedName>
</protein>
<dbReference type="AlphaFoldDB" id="A0A067T8A7"/>
<organism evidence="1 2">
    <name type="scientific">Galerina marginata (strain CBS 339.88)</name>
    <dbReference type="NCBI Taxonomy" id="685588"/>
    <lineage>
        <taxon>Eukaryota</taxon>
        <taxon>Fungi</taxon>
        <taxon>Dikarya</taxon>
        <taxon>Basidiomycota</taxon>
        <taxon>Agaricomycotina</taxon>
        <taxon>Agaricomycetes</taxon>
        <taxon>Agaricomycetidae</taxon>
        <taxon>Agaricales</taxon>
        <taxon>Agaricineae</taxon>
        <taxon>Strophariaceae</taxon>
        <taxon>Galerina</taxon>
    </lineage>
</organism>
<evidence type="ECO:0000313" key="2">
    <source>
        <dbReference type="Proteomes" id="UP000027222"/>
    </source>
</evidence>
<dbReference type="OrthoDB" id="3010196at2759"/>
<name>A0A067T8A7_GALM3</name>
<reference evidence="2" key="1">
    <citation type="journal article" date="2014" name="Proc. Natl. Acad. Sci. U.S.A.">
        <title>Extensive sampling of basidiomycete genomes demonstrates inadequacy of the white-rot/brown-rot paradigm for wood decay fungi.</title>
        <authorList>
            <person name="Riley R."/>
            <person name="Salamov A.A."/>
            <person name="Brown D.W."/>
            <person name="Nagy L.G."/>
            <person name="Floudas D."/>
            <person name="Held B.W."/>
            <person name="Levasseur A."/>
            <person name="Lombard V."/>
            <person name="Morin E."/>
            <person name="Otillar R."/>
            <person name="Lindquist E.A."/>
            <person name="Sun H."/>
            <person name="LaButti K.M."/>
            <person name="Schmutz J."/>
            <person name="Jabbour D."/>
            <person name="Luo H."/>
            <person name="Baker S.E."/>
            <person name="Pisabarro A.G."/>
            <person name="Walton J.D."/>
            <person name="Blanchette R.A."/>
            <person name="Henrissat B."/>
            <person name="Martin F."/>
            <person name="Cullen D."/>
            <person name="Hibbett D.S."/>
            <person name="Grigoriev I.V."/>
        </authorList>
    </citation>
    <scope>NUCLEOTIDE SEQUENCE [LARGE SCALE GENOMIC DNA]</scope>
    <source>
        <strain evidence="2">CBS 339.88</strain>
    </source>
</reference>
<keyword evidence="2" id="KW-1185">Reference proteome</keyword>
<proteinExistence type="predicted"/>
<accession>A0A067T8A7</accession>
<dbReference type="HOGENOM" id="CLU_1294497_0_0_1"/>
<evidence type="ECO:0000313" key="1">
    <source>
        <dbReference type="EMBL" id="KDR78582.1"/>
    </source>
</evidence>